<keyword evidence="7 10" id="KW-0472">Membrane</keyword>
<accession>A0A6J6F8H4</accession>
<protein>
    <submittedName>
        <fullName evidence="12">Unannotated protein</fullName>
    </submittedName>
</protein>
<feature type="region of interest" description="Disordered" evidence="9">
    <location>
        <begin position="1"/>
        <end position="20"/>
    </location>
</feature>
<feature type="domain" description="RCK N-terminal" evidence="11">
    <location>
        <begin position="147"/>
        <end position="285"/>
    </location>
</feature>
<comment type="subcellular location">
    <subcellularLocation>
        <location evidence="1">Endomembrane system</location>
        <topology evidence="1">Multi-pass membrane protein</topology>
    </subcellularLocation>
</comment>
<evidence type="ECO:0000256" key="4">
    <source>
        <dbReference type="ARBA" id="ARBA00022692"/>
    </source>
</evidence>
<gene>
    <name evidence="12" type="ORF">UFOPK1788_00032</name>
</gene>
<dbReference type="PANTHER" id="PTHR31563:SF10">
    <property type="entry name" value="ION CHANNEL POLLUX-RELATED"/>
    <property type="match status" value="1"/>
</dbReference>
<keyword evidence="5 10" id="KW-1133">Transmembrane helix</keyword>
<evidence type="ECO:0000256" key="9">
    <source>
        <dbReference type="SAM" id="MobiDB-lite"/>
    </source>
</evidence>
<dbReference type="Gene3D" id="3.40.50.720">
    <property type="entry name" value="NAD(P)-binding Rossmann-like Domain"/>
    <property type="match status" value="2"/>
</dbReference>
<keyword evidence="6" id="KW-0406">Ion transport</keyword>
<evidence type="ECO:0000256" key="3">
    <source>
        <dbReference type="ARBA" id="ARBA00022448"/>
    </source>
</evidence>
<dbReference type="GO" id="GO:0012505">
    <property type="term" value="C:endomembrane system"/>
    <property type="evidence" value="ECO:0007669"/>
    <property type="project" value="UniProtKB-SubCell"/>
</dbReference>
<dbReference type="GO" id="GO:0034220">
    <property type="term" value="P:monoatomic ion transmembrane transport"/>
    <property type="evidence" value="ECO:0007669"/>
    <property type="project" value="UniProtKB-KW"/>
</dbReference>
<organism evidence="12">
    <name type="scientific">freshwater metagenome</name>
    <dbReference type="NCBI Taxonomy" id="449393"/>
    <lineage>
        <taxon>unclassified sequences</taxon>
        <taxon>metagenomes</taxon>
        <taxon>ecological metagenomes</taxon>
    </lineage>
</organism>
<evidence type="ECO:0000256" key="5">
    <source>
        <dbReference type="ARBA" id="ARBA00022989"/>
    </source>
</evidence>
<keyword evidence="4 10" id="KW-0812">Transmembrane</keyword>
<evidence type="ECO:0000256" key="10">
    <source>
        <dbReference type="SAM" id="Phobius"/>
    </source>
</evidence>
<evidence type="ECO:0000256" key="8">
    <source>
        <dbReference type="ARBA" id="ARBA00023303"/>
    </source>
</evidence>
<dbReference type="InterPro" id="IPR036291">
    <property type="entry name" value="NAD(P)-bd_dom_sf"/>
</dbReference>
<dbReference type="EMBL" id="CAEZUE010000002">
    <property type="protein sequence ID" value="CAB4583194.1"/>
    <property type="molecule type" value="Genomic_DNA"/>
</dbReference>
<evidence type="ECO:0000256" key="6">
    <source>
        <dbReference type="ARBA" id="ARBA00023065"/>
    </source>
</evidence>
<evidence type="ECO:0000256" key="7">
    <source>
        <dbReference type="ARBA" id="ARBA00023136"/>
    </source>
</evidence>
<dbReference type="InterPro" id="IPR044849">
    <property type="entry name" value="CASTOR/POLLUX/SYM8-like"/>
</dbReference>
<dbReference type="Pfam" id="PF06241">
    <property type="entry name" value="Castor_Poll_mid"/>
    <property type="match status" value="1"/>
</dbReference>
<dbReference type="InterPro" id="IPR003148">
    <property type="entry name" value="RCK_N"/>
</dbReference>
<evidence type="ECO:0000256" key="2">
    <source>
        <dbReference type="ARBA" id="ARBA00008577"/>
    </source>
</evidence>
<evidence type="ECO:0000256" key="1">
    <source>
        <dbReference type="ARBA" id="ARBA00004127"/>
    </source>
</evidence>
<dbReference type="AlphaFoldDB" id="A0A6J6F8H4"/>
<dbReference type="Pfam" id="PF02254">
    <property type="entry name" value="TrkA_N"/>
    <property type="match status" value="1"/>
</dbReference>
<sequence>MTETPRENYGQGAQGEPDVPAVAPKTTLAKRIRYYFDNSLSKASAFVAYAFILLVILSMWNTAFAIWVSSTPLGVAITEPDFWEQFFRRMWTTLGDVGRSNWADRLSSFSAWVSSTAVNAIVIGFVATKIQSSVQTLKAGKSAVINKNHTVILGWSNRIFPILKELAIAGSNQSKPTVVIFADQDRVEMEDEIASRAGDLGKLRIITRKGDPTNPSDLKRANIGAARSVIILDADDSGDATVVSTVLAVKSLVNDPSIPIVAEVDDAQTAEALTTATNGQVQTVRSHDVIARVTAQASRQPGLSTVILDLLDFDGDEIYFTSVPALEGKTYGEALLSFNTASIIGVRDAAGKTHLNPAPTSKIAKGVQFIAIASDDDKVSYTGVAKATAPKVAASKETGRKAEHLLVVGWSSMGRSVLSELAEFLPKGSSVHIVATPKYVNPAELQSLKFDGVAVSFSATTGDIDELIAAAEAKHYDEVIVLGYRNAISESEADAQTMLTMLQLNTLFNDPNNKVKPTRLVAEILDSRKAELARVAAVDDLVISDNLAALVVAQVSENAALAPVFTDLFDADGASVNMRPIEAYAPLKKSVAFSQLVAAGVNKKESVIGYRIAAEARASGSQGVVLNPSKDREFVPEAGDTLIVVGSI</sequence>
<dbReference type="PANTHER" id="PTHR31563">
    <property type="entry name" value="ION CHANNEL POLLUX-RELATED"/>
    <property type="match status" value="1"/>
</dbReference>
<reference evidence="12" key="1">
    <citation type="submission" date="2020-05" db="EMBL/GenBank/DDBJ databases">
        <authorList>
            <person name="Chiriac C."/>
            <person name="Salcher M."/>
            <person name="Ghai R."/>
            <person name="Kavagutti S V."/>
        </authorList>
    </citation>
    <scope>NUCLEOTIDE SEQUENCE</scope>
</reference>
<keyword evidence="8" id="KW-0407">Ion channel</keyword>
<comment type="similarity">
    <text evidence="2">Belongs to the castor/pollux (TC 1.A.1.23) family.</text>
</comment>
<proteinExistence type="inferred from homology"/>
<name>A0A6J6F8H4_9ZZZZ</name>
<dbReference type="GO" id="GO:0006813">
    <property type="term" value="P:potassium ion transport"/>
    <property type="evidence" value="ECO:0007669"/>
    <property type="project" value="InterPro"/>
</dbReference>
<dbReference type="PROSITE" id="PS51201">
    <property type="entry name" value="RCK_N"/>
    <property type="match status" value="1"/>
</dbReference>
<dbReference type="InterPro" id="IPR010420">
    <property type="entry name" value="CASTOR/POLLUX/SYM8_dom"/>
</dbReference>
<evidence type="ECO:0000313" key="12">
    <source>
        <dbReference type="EMBL" id="CAB4583194.1"/>
    </source>
</evidence>
<feature type="transmembrane region" description="Helical" evidence="10">
    <location>
        <begin position="46"/>
        <end position="68"/>
    </location>
</feature>
<evidence type="ECO:0000259" key="11">
    <source>
        <dbReference type="PROSITE" id="PS51201"/>
    </source>
</evidence>
<keyword evidence="3" id="KW-0813">Transport</keyword>
<dbReference type="SUPFAM" id="SSF51735">
    <property type="entry name" value="NAD(P)-binding Rossmann-fold domains"/>
    <property type="match status" value="1"/>
</dbReference>